<sequence>MVVRKQSRVLFEHAQCLFTGGGVKLLIEEPKFALLQFVFWVGCQFLGGLVVLGGFGVFGSLLPGKLVLSLLEIVLLLRILHQIYNCFVKGEQYNNYKQWSISDCPTSKRASLLPTLLASTTERPIPKMMLARNRIWGNIIGGNERSGYKELKKQLQGPARAQYYKFHDLRFLYPFVQNWEDINDKKIKFQERRQRIFMRGVKIGAKKGGGSMFGMSVFEMKDKKKAGDPAAAQKMTEDAVKSGLSDESLGLSSDA</sequence>
<keyword evidence="2" id="KW-1133">Transmembrane helix</keyword>
<accession>A0A8J8P6A4</accession>
<keyword evidence="2" id="KW-0812">Transmembrane</keyword>
<evidence type="ECO:0000256" key="1">
    <source>
        <dbReference type="SAM" id="MobiDB-lite"/>
    </source>
</evidence>
<dbReference type="Proteomes" id="UP000785679">
    <property type="component" value="Unassembled WGS sequence"/>
</dbReference>
<keyword evidence="2" id="KW-0472">Membrane</keyword>
<evidence type="ECO:0000313" key="4">
    <source>
        <dbReference type="Proteomes" id="UP000785679"/>
    </source>
</evidence>
<reference evidence="3" key="1">
    <citation type="submission" date="2019-06" db="EMBL/GenBank/DDBJ databases">
        <authorList>
            <person name="Zheng W."/>
        </authorList>
    </citation>
    <scope>NUCLEOTIDE SEQUENCE</scope>
    <source>
        <strain evidence="3">QDHG01</strain>
    </source>
</reference>
<dbReference type="Pfam" id="PF08293">
    <property type="entry name" value="MRP-S33"/>
    <property type="match status" value="1"/>
</dbReference>
<proteinExistence type="predicted"/>
<dbReference type="InterPro" id="IPR013219">
    <property type="entry name" value="Ribosomal_mS33"/>
</dbReference>
<dbReference type="OrthoDB" id="283464at2759"/>
<organism evidence="3 4">
    <name type="scientific">Halteria grandinella</name>
    <dbReference type="NCBI Taxonomy" id="5974"/>
    <lineage>
        <taxon>Eukaryota</taxon>
        <taxon>Sar</taxon>
        <taxon>Alveolata</taxon>
        <taxon>Ciliophora</taxon>
        <taxon>Intramacronucleata</taxon>
        <taxon>Spirotrichea</taxon>
        <taxon>Stichotrichia</taxon>
        <taxon>Sporadotrichida</taxon>
        <taxon>Halteriidae</taxon>
        <taxon>Halteria</taxon>
    </lineage>
</organism>
<gene>
    <name evidence="3" type="ORF">FGO68_gene13666</name>
</gene>
<evidence type="ECO:0000313" key="3">
    <source>
        <dbReference type="EMBL" id="TNV86709.1"/>
    </source>
</evidence>
<name>A0A8J8P6A4_HALGN</name>
<keyword evidence="4" id="KW-1185">Reference proteome</keyword>
<feature type="transmembrane region" description="Helical" evidence="2">
    <location>
        <begin position="32"/>
        <end position="55"/>
    </location>
</feature>
<evidence type="ECO:0000256" key="2">
    <source>
        <dbReference type="SAM" id="Phobius"/>
    </source>
</evidence>
<feature type="region of interest" description="Disordered" evidence="1">
    <location>
        <begin position="226"/>
        <end position="255"/>
    </location>
</feature>
<dbReference type="AlphaFoldDB" id="A0A8J8P6A4"/>
<protein>
    <submittedName>
        <fullName evidence="3">Uncharacterized protein</fullName>
    </submittedName>
</protein>
<dbReference type="EMBL" id="RRYP01000881">
    <property type="protein sequence ID" value="TNV86709.1"/>
    <property type="molecule type" value="Genomic_DNA"/>
</dbReference>
<comment type="caution">
    <text evidence="3">The sequence shown here is derived from an EMBL/GenBank/DDBJ whole genome shotgun (WGS) entry which is preliminary data.</text>
</comment>
<feature type="compositionally biased region" description="Low complexity" evidence="1">
    <location>
        <begin position="242"/>
        <end position="255"/>
    </location>
</feature>